<gene>
    <name evidence="2" type="ORF">Natoc_0858</name>
</gene>
<dbReference type="KEGG" id="nou:Natoc_0858"/>
<dbReference type="Proteomes" id="UP000010878">
    <property type="component" value="Chromosome"/>
</dbReference>
<feature type="transmembrane region" description="Helical" evidence="1">
    <location>
        <begin position="43"/>
        <end position="65"/>
    </location>
</feature>
<keyword evidence="1" id="KW-1133">Transmembrane helix</keyword>
<evidence type="ECO:0000313" key="2">
    <source>
        <dbReference type="EMBL" id="AGB36711.1"/>
    </source>
</evidence>
<feature type="transmembrane region" description="Helical" evidence="1">
    <location>
        <begin position="12"/>
        <end position="37"/>
    </location>
</feature>
<reference evidence="2 3" key="1">
    <citation type="submission" date="2012-11" db="EMBL/GenBank/DDBJ databases">
        <title>FINISHED of Natronococcus occultus SP4, DSM 3396.</title>
        <authorList>
            <consortium name="DOE Joint Genome Institute"/>
            <person name="Eisen J."/>
            <person name="Huntemann M."/>
            <person name="Wei C.-L."/>
            <person name="Han J."/>
            <person name="Detter J.C."/>
            <person name="Han C."/>
            <person name="Tapia R."/>
            <person name="Chen A."/>
            <person name="Kyrpides N."/>
            <person name="Mavromatis K."/>
            <person name="Markowitz V."/>
            <person name="Szeto E."/>
            <person name="Ivanova N."/>
            <person name="Mikhailova N."/>
            <person name="Ovchinnikova G."/>
            <person name="Pagani I."/>
            <person name="Pati A."/>
            <person name="Goodwin L."/>
            <person name="Nordberg H.P."/>
            <person name="Cantor M.N."/>
            <person name="Hua S.X."/>
            <person name="Woyke T."/>
            <person name="Eisen J."/>
            <person name="Klenk H.-P."/>
            <person name="Klenk H.-P."/>
        </authorList>
    </citation>
    <scope>NUCLEOTIDE SEQUENCE [LARGE SCALE GENOMIC DNA]</scope>
    <source>
        <strain evidence="2 3">SP4</strain>
    </source>
</reference>
<proteinExistence type="predicted"/>
<dbReference type="EMBL" id="CP003929">
    <property type="protein sequence ID" value="AGB36711.1"/>
    <property type="molecule type" value="Genomic_DNA"/>
</dbReference>
<dbReference type="RefSeq" id="WP_015320165.1">
    <property type="nucleotide sequence ID" value="NC_019974.1"/>
</dbReference>
<name>L0JVA6_9EURY</name>
<dbReference type="eggNOG" id="arCOG09252">
    <property type="taxonomic scope" value="Archaea"/>
</dbReference>
<evidence type="ECO:0000256" key="1">
    <source>
        <dbReference type="SAM" id="Phobius"/>
    </source>
</evidence>
<dbReference type="HOGENOM" id="CLU_873237_0_0_2"/>
<evidence type="ECO:0000313" key="3">
    <source>
        <dbReference type="Proteomes" id="UP000010878"/>
    </source>
</evidence>
<sequence>MGSSPDRSAVVRWVSTATVGLAVLGAIVAIVSLPFVYREFGEAGIQASSVVTTGLLTLALIVLYFQQYSTQSKQTDLQRSQKEIMQVQYEPQIRIHGATFTETEVSLVLSNGGNGSAENIRIRCDLLVNFDDYDDPEYARMEQHKYELDDYDYELAPAPSGLRRHRNTSAEGISYRDAIETVQGGYLDSDNTVVHFKGIPQVTEIRSSEHNTGKPLPEVLNQLYNSGVTSVSIYLTLVCNDLKEESFSFFVYGARNIKLDGSFESFEAFETFNRKEEGWGQTRLPEEIQKEVDGSSENPHNPYEYFACGPQLSDLEGT</sequence>
<dbReference type="AlphaFoldDB" id="L0JVA6"/>
<accession>L0JVA6</accession>
<keyword evidence="3" id="KW-1185">Reference proteome</keyword>
<protein>
    <submittedName>
        <fullName evidence="2">Uncharacterized protein</fullName>
    </submittedName>
</protein>
<dbReference type="GeneID" id="43302125"/>
<organism evidence="2 3">
    <name type="scientific">Natronococcus occultus SP4</name>
    <dbReference type="NCBI Taxonomy" id="694430"/>
    <lineage>
        <taxon>Archaea</taxon>
        <taxon>Methanobacteriati</taxon>
        <taxon>Methanobacteriota</taxon>
        <taxon>Stenosarchaea group</taxon>
        <taxon>Halobacteria</taxon>
        <taxon>Halobacteriales</taxon>
        <taxon>Natrialbaceae</taxon>
        <taxon>Natronococcus</taxon>
    </lineage>
</organism>
<keyword evidence="1" id="KW-0472">Membrane</keyword>
<keyword evidence="1" id="KW-0812">Transmembrane</keyword>